<evidence type="ECO:0000259" key="1">
    <source>
        <dbReference type="Pfam" id="PF19317"/>
    </source>
</evidence>
<feature type="non-terminal residue" evidence="2">
    <location>
        <position position="1"/>
    </location>
</feature>
<gene>
    <name evidence="2" type="primary">gag</name>
</gene>
<dbReference type="EMBL" id="DQ154975">
    <property type="protein sequence ID" value="AAZ91501.1"/>
    <property type="molecule type" value="Genomic_DNA"/>
</dbReference>
<feature type="non-terminal residue" evidence="2">
    <location>
        <position position="142"/>
    </location>
</feature>
<dbReference type="SUPFAM" id="SSF47353">
    <property type="entry name" value="Retrovirus capsid dimerization domain-like"/>
    <property type="match status" value="1"/>
</dbReference>
<feature type="domain" description="Retroviral nucleocapsid Gag protein p24 C-terminal" evidence="1">
    <location>
        <begin position="15"/>
        <end position="83"/>
    </location>
</feature>
<organismHost>
    <name type="scientific">Homo sapiens</name>
    <name type="common">Human</name>
    <dbReference type="NCBI Taxonomy" id="9606"/>
</organismHost>
<evidence type="ECO:0000313" key="2">
    <source>
        <dbReference type="EMBL" id="AAZ91501.1"/>
    </source>
</evidence>
<accession>Q3S805</accession>
<name>Q3S805_HV1</name>
<dbReference type="InterPro" id="IPR045345">
    <property type="entry name" value="Gag_p24_C"/>
</dbReference>
<protein>
    <submittedName>
        <fullName evidence="2">Gag protein</fullName>
    </submittedName>
</protein>
<reference evidence="2" key="1">
    <citation type="submission" date="2005-08" db="EMBL/GenBank/DDBJ databases">
        <title>Genomic Diversity of HIV-1 subtypes in Northern Kenya.</title>
        <authorList>
            <person name="Khamadi S.A."/>
            <person name="Ochieng W."/>
            <person name="Lihana R.W."/>
            <person name="Kiptoo M.K."/>
            <person name="Kinyua J.G."/>
            <person name="Lagat N."/>
            <person name="Muriuki J."/>
            <person name="Mwangi J."/>
            <person name="Pelle R."/>
            <person name="Muigai A."/>
            <person name="Carter J."/>
            <person name="Yamada R."/>
            <person name="Mpoke S."/>
        </authorList>
    </citation>
    <scope>NUCLEOTIDE SEQUENCE</scope>
    <source>
        <strain evidence="2">MYDH0020</strain>
    </source>
</reference>
<dbReference type="Pfam" id="PF19317">
    <property type="entry name" value="Gag_p24_C"/>
    <property type="match status" value="1"/>
</dbReference>
<sequence length="142" mass="16466">GFLMEQSGCLALSAFWDIKQGPKEPFRRLWYDRFFKTLRSWNKLHKMSKIGWTDTLLVQNANPDCKTILRALGPGATLEEMMQHVREWEGLPQSKGFGRALTKSTIHTYCCRETILKALREWLNVQLWQGRALAQKLQGPSE</sequence>
<proteinExistence type="predicted"/>
<dbReference type="Gene3D" id="1.10.1200.30">
    <property type="match status" value="1"/>
</dbReference>
<organism evidence="2">
    <name type="scientific">Human immunodeficiency virus type 1</name>
    <name type="common">HIV-1</name>
    <dbReference type="NCBI Taxonomy" id="11676"/>
    <lineage>
        <taxon>Viruses</taxon>
        <taxon>Riboviria</taxon>
        <taxon>Pararnavirae</taxon>
        <taxon>Artverviricota</taxon>
        <taxon>Revtraviricetes</taxon>
        <taxon>Ortervirales</taxon>
        <taxon>Retroviridae</taxon>
        <taxon>Orthoretrovirinae</taxon>
        <taxon>Lentivirus</taxon>
        <taxon>Lentivirus humimdef1</taxon>
    </lineage>
</organism>
<dbReference type="InterPro" id="IPR008916">
    <property type="entry name" value="Retrov_capsid_C"/>
</dbReference>